<proteinExistence type="predicted"/>
<comment type="caution">
    <text evidence="2">The sequence shown here is derived from an EMBL/GenBank/DDBJ whole genome shotgun (WGS) entry which is preliminary data.</text>
</comment>
<evidence type="ECO:0000313" key="3">
    <source>
        <dbReference type="Proteomes" id="UP001220022"/>
    </source>
</evidence>
<dbReference type="EMBL" id="JARHTQ010000018">
    <property type="protein sequence ID" value="MDF2258774.1"/>
    <property type="molecule type" value="Genomic_DNA"/>
</dbReference>
<sequence length="221" mass="22080">MAGEFGNQDFNPSDSSGGTSGSGSDGPQPYQGGLYTDSNPGHINPGQPTPAMPRIPASADGGAPLSVDTSALKTFSDNLDTIADALGGARKKLDQLQPVRAGGKEFVEAQNLARKVSGSHGDGGLQHNYVASLTALRTALMDTAEGIRTLANKYSSIEEINQKAGADLHQLLQQAQGDIGKLQQTAGGSGSHSGSSSGSNSGSNSGSSSGSNSGSSSGSTA</sequence>
<evidence type="ECO:0000313" key="2">
    <source>
        <dbReference type="EMBL" id="MDF2258774.1"/>
    </source>
</evidence>
<feature type="region of interest" description="Disordered" evidence="1">
    <location>
        <begin position="175"/>
        <end position="221"/>
    </location>
</feature>
<feature type="compositionally biased region" description="Polar residues" evidence="1">
    <location>
        <begin position="175"/>
        <end position="186"/>
    </location>
</feature>
<feature type="region of interest" description="Disordered" evidence="1">
    <location>
        <begin position="1"/>
        <end position="63"/>
    </location>
</feature>
<reference evidence="2 3" key="1">
    <citation type="submission" date="2023-03" db="EMBL/GenBank/DDBJ databases">
        <title>Draft genome sequence of type strain Streptomyces ferralitis JCM 14344.</title>
        <authorList>
            <person name="Klaysubun C."/>
            <person name="Duangmal K."/>
        </authorList>
    </citation>
    <scope>NUCLEOTIDE SEQUENCE [LARGE SCALE GENOMIC DNA]</scope>
    <source>
        <strain evidence="2 3">JCM 14344</strain>
    </source>
</reference>
<gene>
    <name evidence="2" type="ORF">P2L57_24520</name>
</gene>
<organism evidence="2 3">
    <name type="scientific">Streptantibioticus ferralitis</name>
    <dbReference type="NCBI Taxonomy" id="236510"/>
    <lineage>
        <taxon>Bacteria</taxon>
        <taxon>Bacillati</taxon>
        <taxon>Actinomycetota</taxon>
        <taxon>Actinomycetes</taxon>
        <taxon>Kitasatosporales</taxon>
        <taxon>Streptomycetaceae</taxon>
        <taxon>Streptantibioticus</taxon>
    </lineage>
</organism>
<protein>
    <submittedName>
        <fullName evidence="2">Uncharacterized protein</fullName>
    </submittedName>
</protein>
<dbReference type="Proteomes" id="UP001220022">
    <property type="component" value="Unassembled WGS sequence"/>
</dbReference>
<evidence type="ECO:0000256" key="1">
    <source>
        <dbReference type="SAM" id="MobiDB-lite"/>
    </source>
</evidence>
<feature type="compositionally biased region" description="Low complexity" evidence="1">
    <location>
        <begin position="192"/>
        <end position="221"/>
    </location>
</feature>
<keyword evidence="3" id="KW-1185">Reference proteome</keyword>
<accession>A0ABT5Z4X6</accession>
<name>A0ABT5Z4X6_9ACTN</name>
<dbReference type="RefSeq" id="WP_275818144.1">
    <property type="nucleotide sequence ID" value="NZ_BAAANM010000014.1"/>
</dbReference>